<reference evidence="3 4" key="2">
    <citation type="submission" date="2020-03" db="EMBL/GenBank/DDBJ databases">
        <authorList>
            <person name="Ichikawa N."/>
            <person name="Kimura A."/>
            <person name="Kitahashi Y."/>
            <person name="Uohara A."/>
        </authorList>
    </citation>
    <scope>NUCLEOTIDE SEQUENCE [LARGE SCALE GENOMIC DNA]</scope>
    <source>
        <strain evidence="3 4">NBRC 107702</strain>
    </source>
</reference>
<feature type="domain" description="HTH merR-type" evidence="2">
    <location>
        <begin position="12"/>
        <end position="78"/>
    </location>
</feature>
<dbReference type="PANTHER" id="PTHR30204:SF93">
    <property type="entry name" value="HTH MERR-TYPE DOMAIN-CONTAINING PROTEIN"/>
    <property type="match status" value="1"/>
</dbReference>
<dbReference type="InterPro" id="IPR047057">
    <property type="entry name" value="MerR_fam"/>
</dbReference>
<evidence type="ECO:0000313" key="4">
    <source>
        <dbReference type="Proteomes" id="UP000502508"/>
    </source>
</evidence>
<dbReference type="SUPFAM" id="SSF46955">
    <property type="entry name" value="Putative DNA-binding domain"/>
    <property type="match status" value="1"/>
</dbReference>
<dbReference type="PANTHER" id="PTHR30204">
    <property type="entry name" value="REDOX-CYCLING DRUG-SENSING TRANSCRIPTIONAL ACTIVATOR SOXR"/>
    <property type="match status" value="1"/>
</dbReference>
<sequence>MAGGFTIGFMHIGELARRTGLSVKTIRYYSDLGLVPEVARTRTGHRRYDAESALRLDFVRTLRELGLDLATIRRLLDQETDLRSVALRHADALGAQIRVLRVQRAVLRALAKHEPTPQEVDRMNRIARATSEERRRIIAEFFDSVFEGIPVDPEFEGRMRSAAPELPDEPTDEQVDAWLELHELVSDPDFRALLRRMSEGSWGDGAATPPVVGAQTAELITEKAGAAVTAGVDPASPAAAPIIDDLAAAMAAASGRTDLPEYRREVLAALESSTDPRPERYWQLMAIINGWPPIPTQTPLYVWVRDALRASTT</sequence>
<dbReference type="AlphaFoldDB" id="A0A6F8Y1S8"/>
<dbReference type="EMBL" id="AP022870">
    <property type="protein sequence ID" value="BCB80020.1"/>
    <property type="molecule type" value="Genomic_DNA"/>
</dbReference>
<protein>
    <submittedName>
        <fullName evidence="3">MerR family transcriptional regulator</fullName>
    </submittedName>
</protein>
<evidence type="ECO:0000256" key="1">
    <source>
        <dbReference type="ARBA" id="ARBA00023125"/>
    </source>
</evidence>
<dbReference type="InterPro" id="IPR000551">
    <property type="entry name" value="MerR-type_HTH_dom"/>
</dbReference>
<dbReference type="GO" id="GO:0003677">
    <property type="term" value="F:DNA binding"/>
    <property type="evidence" value="ECO:0007669"/>
    <property type="project" value="UniProtKB-KW"/>
</dbReference>
<organism evidence="3 4">
    <name type="scientific">Phytohabitans flavus</name>
    <dbReference type="NCBI Taxonomy" id="1076124"/>
    <lineage>
        <taxon>Bacteria</taxon>
        <taxon>Bacillati</taxon>
        <taxon>Actinomycetota</taxon>
        <taxon>Actinomycetes</taxon>
        <taxon>Micromonosporales</taxon>
        <taxon>Micromonosporaceae</taxon>
    </lineage>
</organism>
<dbReference type="PRINTS" id="PR00040">
    <property type="entry name" value="HTHMERR"/>
</dbReference>
<gene>
    <name evidence="3" type="ORF">Pflav_064300</name>
</gene>
<keyword evidence="1" id="KW-0238">DNA-binding</keyword>
<dbReference type="CDD" id="cd00592">
    <property type="entry name" value="HTH_MerR-like"/>
    <property type="match status" value="1"/>
</dbReference>
<dbReference type="SMART" id="SM00422">
    <property type="entry name" value="HTH_MERR"/>
    <property type="match status" value="1"/>
</dbReference>
<evidence type="ECO:0000313" key="3">
    <source>
        <dbReference type="EMBL" id="BCB80020.1"/>
    </source>
</evidence>
<dbReference type="Proteomes" id="UP000502508">
    <property type="component" value="Chromosome"/>
</dbReference>
<reference evidence="3 4" key="1">
    <citation type="submission" date="2020-03" db="EMBL/GenBank/DDBJ databases">
        <title>Whole genome shotgun sequence of Phytohabitans flavus NBRC 107702.</title>
        <authorList>
            <person name="Komaki H."/>
            <person name="Tamura T."/>
        </authorList>
    </citation>
    <scope>NUCLEOTIDE SEQUENCE [LARGE SCALE GENOMIC DNA]</scope>
    <source>
        <strain evidence="3 4">NBRC 107702</strain>
    </source>
</reference>
<proteinExistence type="predicted"/>
<accession>A0A6F8Y1S8</accession>
<dbReference type="Pfam" id="PF13411">
    <property type="entry name" value="MerR_1"/>
    <property type="match status" value="1"/>
</dbReference>
<evidence type="ECO:0000259" key="2">
    <source>
        <dbReference type="PROSITE" id="PS50937"/>
    </source>
</evidence>
<dbReference type="GO" id="GO:0003700">
    <property type="term" value="F:DNA-binding transcription factor activity"/>
    <property type="evidence" value="ECO:0007669"/>
    <property type="project" value="InterPro"/>
</dbReference>
<dbReference type="KEGG" id="pfla:Pflav_064300"/>
<name>A0A6F8Y1S8_9ACTN</name>
<dbReference type="PROSITE" id="PS50937">
    <property type="entry name" value="HTH_MERR_2"/>
    <property type="match status" value="1"/>
</dbReference>
<dbReference type="Gene3D" id="1.10.1660.10">
    <property type="match status" value="1"/>
</dbReference>
<dbReference type="InterPro" id="IPR009061">
    <property type="entry name" value="DNA-bd_dom_put_sf"/>
</dbReference>
<keyword evidence="4" id="KW-1185">Reference proteome</keyword>